<dbReference type="RefSeq" id="WP_204844295.1">
    <property type="nucleotide sequence ID" value="NZ_JAFBCL010000001.1"/>
</dbReference>
<keyword evidence="4" id="KW-1185">Reference proteome</keyword>
<evidence type="ECO:0000313" key="2">
    <source>
        <dbReference type="EMBL" id="QTR02163.1"/>
    </source>
</evidence>
<dbReference type="SUPFAM" id="SSF57938">
    <property type="entry name" value="DnaJ/Hsp40 cysteine-rich domain"/>
    <property type="match status" value="1"/>
</dbReference>
<evidence type="ECO:0000313" key="3">
    <source>
        <dbReference type="Proteomes" id="UP000671828"/>
    </source>
</evidence>
<dbReference type="EMBL" id="JAFBCL010000001">
    <property type="protein sequence ID" value="MBM7813692.1"/>
    <property type="molecule type" value="Genomic_DNA"/>
</dbReference>
<gene>
    <name evidence="2" type="ORF">J7S33_23600</name>
    <name evidence="1" type="ORF">JOE68_004557</name>
</gene>
<dbReference type="AlphaFoldDB" id="A0A8T8HUC4"/>
<dbReference type="EMBL" id="CP072788">
    <property type="protein sequence ID" value="QTR02163.1"/>
    <property type="molecule type" value="Genomic_DNA"/>
</dbReference>
<dbReference type="Proteomes" id="UP001195724">
    <property type="component" value="Unassembled WGS sequence"/>
</dbReference>
<reference evidence="2" key="2">
    <citation type="submission" date="2021-04" db="EMBL/GenBank/DDBJ databases">
        <title>Saccharothrix algeriensis WGS.</title>
        <authorList>
            <person name="Stuskova K."/>
            <person name="Hakalova E."/>
            <person name="Tebbal A.B."/>
            <person name="Eichmeier A."/>
        </authorList>
    </citation>
    <scope>NUCLEOTIDE SEQUENCE</scope>
    <source>
        <strain evidence="2">NRRL B-24137</strain>
    </source>
</reference>
<dbReference type="Gene3D" id="6.20.20.10">
    <property type="match status" value="1"/>
</dbReference>
<evidence type="ECO:0000313" key="4">
    <source>
        <dbReference type="Proteomes" id="UP001195724"/>
    </source>
</evidence>
<protein>
    <submittedName>
        <fullName evidence="1">DnaJ-class molecular chaperone</fullName>
    </submittedName>
</protein>
<reference evidence="1 4" key="1">
    <citation type="submission" date="2021-01" db="EMBL/GenBank/DDBJ databases">
        <title>Sequencing the genomes of 1000 actinobacteria strains.</title>
        <authorList>
            <person name="Klenk H.-P."/>
        </authorList>
    </citation>
    <scope>NUCLEOTIDE SEQUENCE [LARGE SCALE GENOMIC DNA]</scope>
    <source>
        <strain evidence="1 4">DSM 44581</strain>
    </source>
</reference>
<evidence type="ECO:0000313" key="1">
    <source>
        <dbReference type="EMBL" id="MBM7813692.1"/>
    </source>
</evidence>
<organism evidence="2 3">
    <name type="scientific">Saccharothrix algeriensis</name>
    <dbReference type="NCBI Taxonomy" id="173560"/>
    <lineage>
        <taxon>Bacteria</taxon>
        <taxon>Bacillati</taxon>
        <taxon>Actinomycetota</taxon>
        <taxon>Actinomycetes</taxon>
        <taxon>Pseudonocardiales</taxon>
        <taxon>Pseudonocardiaceae</taxon>
        <taxon>Saccharothrix</taxon>
    </lineage>
</organism>
<name>A0A8T8HUC4_9PSEU</name>
<sequence>MECPSCNGDGIDPWFAGTACDECEGHGEVDAAAYPELFEDDEFDSDEFYD</sequence>
<proteinExistence type="predicted"/>
<dbReference type="Proteomes" id="UP000671828">
    <property type="component" value="Chromosome"/>
</dbReference>
<accession>A0A8T8HUC4</accession>
<dbReference type="InterPro" id="IPR036410">
    <property type="entry name" value="HSP_DnaJ_Cys-rich_dom_sf"/>
</dbReference>